<dbReference type="EMBL" id="FUWJ01000002">
    <property type="protein sequence ID" value="SJZ94503.1"/>
    <property type="molecule type" value="Genomic_DNA"/>
</dbReference>
<sequence>MNDTQQGEAPTDEEGSWLERLGDSVGAIVLGVVLIVAASSLLFWNERQAVSNEKGMAQGAGVLSVPADRINPDNDGKLVHVVGTLTAVGPATDLEFGMRSPGIRLHRIVEMFQWREESEPGKANGNGTARKYVYVRAWAEYPVDSDDFQEWRGHANPEMPYRTHLALAPGPRLGAFIVPPNLLYRFGVEEPLAAGDEQAALLRKRLNRPVKVVDGALYVGSDPADPQIGDLRITFRHVPLQTASVVAEQAGRTFDAYHPEVGGPIEVMLPGDVPATKMFTMPEDGGSAWAWAIRVGGGLLMFLGFVLVMGPISALADIVPILIAVVEAGVAAIGLFFTAVLAPLIVAGAWVMYRPDIAVAVIAAGAVLALGALWLAHWHKAKRDAAAVE</sequence>
<dbReference type="InterPro" id="IPR012430">
    <property type="entry name" value="TMEM43_fam"/>
</dbReference>
<evidence type="ECO:0000256" key="7">
    <source>
        <dbReference type="SAM" id="Phobius"/>
    </source>
</evidence>
<feature type="transmembrane region" description="Helical" evidence="7">
    <location>
        <begin position="288"/>
        <end position="309"/>
    </location>
</feature>
<feature type="transmembrane region" description="Helical" evidence="7">
    <location>
        <begin position="25"/>
        <end position="44"/>
    </location>
</feature>
<dbReference type="AlphaFoldDB" id="A0A1T4PSI0"/>
<feature type="transmembrane region" description="Helical" evidence="7">
    <location>
        <begin position="321"/>
        <end position="351"/>
    </location>
</feature>
<organism evidence="8 9">
    <name type="scientific">Enhydrobacter aerosaccus</name>
    <dbReference type="NCBI Taxonomy" id="225324"/>
    <lineage>
        <taxon>Bacteria</taxon>
        <taxon>Pseudomonadati</taxon>
        <taxon>Pseudomonadota</taxon>
        <taxon>Alphaproteobacteria</taxon>
        <taxon>Hyphomicrobiales</taxon>
        <taxon>Enhydrobacter</taxon>
    </lineage>
</organism>
<dbReference type="STRING" id="225324.SAMN02745126_02988"/>
<dbReference type="Proteomes" id="UP000190092">
    <property type="component" value="Unassembled WGS sequence"/>
</dbReference>
<evidence type="ECO:0000313" key="8">
    <source>
        <dbReference type="EMBL" id="SJZ94503.1"/>
    </source>
</evidence>
<evidence type="ECO:0000256" key="3">
    <source>
        <dbReference type="ARBA" id="ARBA00022692"/>
    </source>
</evidence>
<keyword evidence="4" id="KW-0256">Endoplasmic reticulum</keyword>
<keyword evidence="5 7" id="KW-1133">Transmembrane helix</keyword>
<comment type="subcellular location">
    <subcellularLocation>
        <location evidence="1">Endomembrane system</location>
        <topology evidence="1">Multi-pass membrane protein</topology>
    </subcellularLocation>
    <subcellularLocation>
        <location evidence="2">Endoplasmic reticulum membrane</location>
    </subcellularLocation>
</comment>
<protein>
    <submittedName>
        <fullName evidence="8">Uncharacterized protein</fullName>
    </submittedName>
</protein>
<proteinExistence type="predicted"/>
<gene>
    <name evidence="8" type="ORF">SAMN02745126_02988</name>
</gene>
<dbReference type="OrthoDB" id="273988at2"/>
<evidence type="ECO:0000256" key="2">
    <source>
        <dbReference type="ARBA" id="ARBA00004586"/>
    </source>
</evidence>
<dbReference type="PANTHER" id="PTHR13416">
    <property type="match status" value="1"/>
</dbReference>
<evidence type="ECO:0000256" key="5">
    <source>
        <dbReference type="ARBA" id="ARBA00022989"/>
    </source>
</evidence>
<name>A0A1T4PSI0_9HYPH</name>
<evidence type="ECO:0000313" key="9">
    <source>
        <dbReference type="Proteomes" id="UP000190092"/>
    </source>
</evidence>
<dbReference type="GO" id="GO:0071763">
    <property type="term" value="P:nuclear membrane organization"/>
    <property type="evidence" value="ECO:0007669"/>
    <property type="project" value="TreeGrafter"/>
</dbReference>
<dbReference type="RefSeq" id="WP_085934619.1">
    <property type="nucleotide sequence ID" value="NZ_FUWJ01000002.1"/>
</dbReference>
<feature type="transmembrane region" description="Helical" evidence="7">
    <location>
        <begin position="357"/>
        <end position="376"/>
    </location>
</feature>
<dbReference type="GO" id="GO:0012505">
    <property type="term" value="C:endomembrane system"/>
    <property type="evidence" value="ECO:0007669"/>
    <property type="project" value="UniProtKB-SubCell"/>
</dbReference>
<evidence type="ECO:0000256" key="4">
    <source>
        <dbReference type="ARBA" id="ARBA00022824"/>
    </source>
</evidence>
<evidence type="ECO:0000256" key="1">
    <source>
        <dbReference type="ARBA" id="ARBA00004127"/>
    </source>
</evidence>
<keyword evidence="3 7" id="KW-0812">Transmembrane</keyword>
<dbReference type="PANTHER" id="PTHR13416:SF2">
    <property type="entry name" value="TRANSMEMBRANE PROTEIN 43"/>
    <property type="match status" value="1"/>
</dbReference>
<keyword evidence="6 7" id="KW-0472">Membrane</keyword>
<dbReference type="Pfam" id="PF07787">
    <property type="entry name" value="TMEM43"/>
    <property type="match status" value="1"/>
</dbReference>
<keyword evidence="9" id="KW-1185">Reference proteome</keyword>
<evidence type="ECO:0000256" key="6">
    <source>
        <dbReference type="ARBA" id="ARBA00023136"/>
    </source>
</evidence>
<dbReference type="GO" id="GO:0006629">
    <property type="term" value="P:lipid metabolic process"/>
    <property type="evidence" value="ECO:0007669"/>
    <property type="project" value="TreeGrafter"/>
</dbReference>
<accession>A0A1T4PSI0</accession>
<reference evidence="9" key="1">
    <citation type="submission" date="2017-02" db="EMBL/GenBank/DDBJ databases">
        <authorList>
            <person name="Varghese N."/>
            <person name="Submissions S."/>
        </authorList>
    </citation>
    <scope>NUCLEOTIDE SEQUENCE [LARGE SCALE GENOMIC DNA]</scope>
    <source>
        <strain evidence="9">ATCC 27094</strain>
    </source>
</reference>